<dbReference type="OrthoDB" id="420046at2759"/>
<protein>
    <submittedName>
        <fullName evidence="1">Uncharacterized protein</fullName>
    </submittedName>
</protein>
<reference evidence="1 2" key="1">
    <citation type="submission" date="2016-07" db="EMBL/GenBank/DDBJ databases">
        <title>Pervasive Adenine N6-methylation of Active Genes in Fungi.</title>
        <authorList>
            <consortium name="DOE Joint Genome Institute"/>
            <person name="Mondo S.J."/>
            <person name="Dannebaum R.O."/>
            <person name="Kuo R.C."/>
            <person name="Labutti K."/>
            <person name="Haridas S."/>
            <person name="Kuo A."/>
            <person name="Salamov A."/>
            <person name="Ahrendt S.R."/>
            <person name="Lipzen A."/>
            <person name="Sullivan W."/>
            <person name="Andreopoulos W.B."/>
            <person name="Clum A."/>
            <person name="Lindquist E."/>
            <person name="Daum C."/>
            <person name="Ramamoorthy G.K."/>
            <person name="Gryganskyi A."/>
            <person name="Culley D."/>
            <person name="Magnuson J.K."/>
            <person name="James T.Y."/>
            <person name="O'Malley M.A."/>
            <person name="Stajich J.E."/>
            <person name="Spatafora J.W."/>
            <person name="Visel A."/>
            <person name="Grigoriev I.V."/>
        </authorList>
    </citation>
    <scope>NUCLEOTIDE SEQUENCE [LARGE SCALE GENOMIC DNA]</scope>
    <source>
        <strain evidence="1 2">JEL800</strain>
    </source>
</reference>
<dbReference type="STRING" id="329046.A0A1Y2BZI7"/>
<accession>A0A1Y2BZI7</accession>
<comment type="caution">
    <text evidence="1">The sequence shown here is derived from an EMBL/GenBank/DDBJ whole genome shotgun (WGS) entry which is preliminary data.</text>
</comment>
<evidence type="ECO:0000313" key="2">
    <source>
        <dbReference type="Proteomes" id="UP000193642"/>
    </source>
</evidence>
<proteinExistence type="predicted"/>
<keyword evidence="2" id="KW-1185">Reference proteome</keyword>
<name>A0A1Y2BZI7_9FUNG</name>
<gene>
    <name evidence="1" type="ORF">BCR33DRAFT_719565</name>
</gene>
<evidence type="ECO:0000313" key="1">
    <source>
        <dbReference type="EMBL" id="ORY40181.1"/>
    </source>
</evidence>
<dbReference type="AlphaFoldDB" id="A0A1Y2BZI7"/>
<organism evidence="1 2">
    <name type="scientific">Rhizoclosmatium globosum</name>
    <dbReference type="NCBI Taxonomy" id="329046"/>
    <lineage>
        <taxon>Eukaryota</taxon>
        <taxon>Fungi</taxon>
        <taxon>Fungi incertae sedis</taxon>
        <taxon>Chytridiomycota</taxon>
        <taxon>Chytridiomycota incertae sedis</taxon>
        <taxon>Chytridiomycetes</taxon>
        <taxon>Chytridiales</taxon>
        <taxon>Chytriomycetaceae</taxon>
        <taxon>Rhizoclosmatium</taxon>
    </lineage>
</organism>
<sequence>MVKSNQSVLQIGRNKHWPYIASYHGQWQTLPIEVIEAVMDMNMTTPARSIVTSGVEHQLHAIDPLSLQHIVAIRLLIDEAAQLAVKASQAIAAGNTVRSRTLCGRLREMAIAKMAKAYRLDEVIASVVCMQCASALEDVAKSVLRKNPDNADALYVIESSPMTAAYYRTRAMNPFWTFEGVEIKKGNKSGPILTTPQQLQADGLAAAKKRMQQALHDNLAEKPEELYESHIHKAVQTPSTAFSTDNIMLGKISSYKSTFNQIKSQLVTLAKKSIKDYVHFLSHFSMTMEPFEHNISNSATKKPALEECTSFVMAIPSTAIESPIVNGSGISKDLVPSDMPTSVFEDPSIVQTGHIGTYHPLLMEACVDGFPVFMTARCMSHSDYWEVIRMVREKLVPGSGKASYDQEVAAAVANAKMIADGGADGAKKVKLMRQLHTKRADTLAVYIQHLIYNTK</sequence>
<dbReference type="EMBL" id="MCGO01000036">
    <property type="protein sequence ID" value="ORY40181.1"/>
    <property type="molecule type" value="Genomic_DNA"/>
</dbReference>
<dbReference type="Proteomes" id="UP000193642">
    <property type="component" value="Unassembled WGS sequence"/>
</dbReference>